<evidence type="ECO:0000313" key="6">
    <source>
        <dbReference type="Proteomes" id="UP000011083"/>
    </source>
</evidence>
<dbReference type="PANTHER" id="PTHR11001:SF2">
    <property type="entry name" value="MITOCHONDRIAL FISSION PROCESS PROTEIN 1"/>
    <property type="match status" value="1"/>
</dbReference>
<dbReference type="InterPro" id="IPR019560">
    <property type="entry name" value="Mitochondrial_18_kDa_protein"/>
</dbReference>
<proteinExistence type="inferred from homology"/>
<dbReference type="EMBL" id="KB007869">
    <property type="protein sequence ID" value="ELR22856.1"/>
    <property type="molecule type" value="Genomic_DNA"/>
</dbReference>
<name>L8HEL5_ACACF</name>
<keyword evidence="6" id="KW-1185">Reference proteome</keyword>
<evidence type="ECO:0000313" key="5">
    <source>
        <dbReference type="EMBL" id="ELR22856.1"/>
    </source>
</evidence>
<gene>
    <name evidence="5" type="ORF">ACA1_396720</name>
</gene>
<dbReference type="OrthoDB" id="424969at2759"/>
<evidence type="ECO:0000256" key="4">
    <source>
        <dbReference type="SAM" id="MobiDB-lite"/>
    </source>
</evidence>
<reference evidence="5 6" key="1">
    <citation type="journal article" date="2013" name="Genome Biol.">
        <title>Genome of Acanthamoeba castellanii highlights extensive lateral gene transfer and early evolution of tyrosine kinase signaling.</title>
        <authorList>
            <person name="Clarke M."/>
            <person name="Lohan A.J."/>
            <person name="Liu B."/>
            <person name="Lagkouvardos I."/>
            <person name="Roy S."/>
            <person name="Zafar N."/>
            <person name="Bertelli C."/>
            <person name="Schilde C."/>
            <person name="Kianianmomeni A."/>
            <person name="Burglin T.R."/>
            <person name="Frech C."/>
            <person name="Turcotte B."/>
            <person name="Kopec K.O."/>
            <person name="Synnott J.M."/>
            <person name="Choo C."/>
            <person name="Paponov I."/>
            <person name="Finkler A."/>
            <person name="Soon Heng Tan C."/>
            <person name="Hutchins A.P."/>
            <person name="Weinmeier T."/>
            <person name="Rattei T."/>
            <person name="Chu J.S."/>
            <person name="Gimenez G."/>
            <person name="Irimia M."/>
            <person name="Rigden D.J."/>
            <person name="Fitzpatrick D.A."/>
            <person name="Lorenzo-Morales J."/>
            <person name="Bateman A."/>
            <person name="Chiu C.H."/>
            <person name="Tang P."/>
            <person name="Hegemann P."/>
            <person name="Fromm H."/>
            <person name="Raoult D."/>
            <person name="Greub G."/>
            <person name="Miranda-Saavedra D."/>
            <person name="Chen N."/>
            <person name="Nash P."/>
            <person name="Ginger M.L."/>
            <person name="Horn M."/>
            <person name="Schaap P."/>
            <person name="Caler L."/>
            <person name="Loftus B."/>
        </authorList>
    </citation>
    <scope>NUCLEOTIDE SEQUENCE [LARGE SCALE GENOMIC DNA]</scope>
    <source>
        <strain evidence="5 6">Neff</strain>
    </source>
</reference>
<dbReference type="OMA" id="DVFTWQM"/>
<dbReference type="VEuPathDB" id="AmoebaDB:ACA1_396720"/>
<organism evidence="5 6">
    <name type="scientific">Acanthamoeba castellanii (strain ATCC 30010 / Neff)</name>
    <dbReference type="NCBI Taxonomy" id="1257118"/>
    <lineage>
        <taxon>Eukaryota</taxon>
        <taxon>Amoebozoa</taxon>
        <taxon>Discosea</taxon>
        <taxon>Longamoebia</taxon>
        <taxon>Centramoebida</taxon>
        <taxon>Acanthamoebidae</taxon>
        <taxon>Acanthamoeba</taxon>
    </lineage>
</organism>
<comment type="similarity">
    <text evidence="1">Belongs to the MTFP1 family.</text>
</comment>
<dbReference type="RefSeq" id="XP_004351633.1">
    <property type="nucleotide sequence ID" value="XM_004351581.1"/>
</dbReference>
<dbReference type="GeneID" id="14923819"/>
<protein>
    <recommendedName>
        <fullName evidence="2">Mitochondrial fission process protein 1</fullName>
    </recommendedName>
    <alternativeName>
        <fullName evidence="3">Mitochondrial 18 kDa protein</fullName>
    </alternativeName>
</protein>
<evidence type="ECO:0000256" key="1">
    <source>
        <dbReference type="ARBA" id="ARBA00009224"/>
    </source>
</evidence>
<dbReference type="KEGG" id="acan:ACA1_396720"/>
<dbReference type="PANTHER" id="PTHR11001">
    <property type="entry name" value="MITOCHONDRIAL FISSION PROCESS PROTEIN 1"/>
    <property type="match status" value="1"/>
</dbReference>
<sequence length="193" mass="21291">MDDPKATELDVLRDTWARYLGYANEVGEACRGVLPLSLVHASYGLVGLYVLADAIHKGRRASHRKHGSVAERRFDIVDNVADTLLWQTLASLLVPPLLINRTCKLTAFGLGKYFPPAAYPSLTPRRRALVQTAVGLAVIPFIVHPIDHGVHFALDHTSRVLSGIIRRKYFPVPSSSSPPLQTPQGSDNQQQHE</sequence>
<dbReference type="GO" id="GO:0000266">
    <property type="term" value="P:mitochondrial fission"/>
    <property type="evidence" value="ECO:0007669"/>
    <property type="project" value="TreeGrafter"/>
</dbReference>
<dbReference type="Proteomes" id="UP000011083">
    <property type="component" value="Unassembled WGS sequence"/>
</dbReference>
<evidence type="ECO:0000256" key="2">
    <source>
        <dbReference type="ARBA" id="ARBA00017835"/>
    </source>
</evidence>
<evidence type="ECO:0000256" key="3">
    <source>
        <dbReference type="ARBA" id="ARBA00029631"/>
    </source>
</evidence>
<feature type="region of interest" description="Disordered" evidence="4">
    <location>
        <begin position="172"/>
        <end position="193"/>
    </location>
</feature>
<accession>L8HEL5</accession>
<dbReference type="GO" id="GO:0005739">
    <property type="term" value="C:mitochondrion"/>
    <property type="evidence" value="ECO:0007669"/>
    <property type="project" value="TreeGrafter"/>
</dbReference>
<dbReference type="AlphaFoldDB" id="L8HEL5"/>
<dbReference type="Pfam" id="PF10558">
    <property type="entry name" value="MTP18"/>
    <property type="match status" value="1"/>
</dbReference>
<feature type="compositionally biased region" description="Polar residues" evidence="4">
    <location>
        <begin position="182"/>
        <end position="193"/>
    </location>
</feature>